<evidence type="ECO:0000313" key="1">
    <source>
        <dbReference type="EMBL" id="MCF1751301.1"/>
    </source>
</evidence>
<organism evidence="1 2">
    <name type="scientific">Mariniradius sediminis</name>
    <dbReference type="NCBI Taxonomy" id="2909237"/>
    <lineage>
        <taxon>Bacteria</taxon>
        <taxon>Pseudomonadati</taxon>
        <taxon>Bacteroidota</taxon>
        <taxon>Cytophagia</taxon>
        <taxon>Cytophagales</taxon>
        <taxon>Cyclobacteriaceae</taxon>
        <taxon>Mariniradius</taxon>
    </lineage>
</organism>
<dbReference type="Gene3D" id="1.20.1440.60">
    <property type="entry name" value="23S rRNA-intervening sequence"/>
    <property type="match status" value="1"/>
</dbReference>
<sequence>MHRYKELKVWQKAIDLAVEVYRITELLPQNERFGLISQMNRAVVSIPSNIAEGAGRNSLREFDNFLGIALGSSFELDSQLVISNRLSYVKNTDFDRLENHIEHLQNMIVKLKMSFENK</sequence>
<dbReference type="RefSeq" id="WP_234861292.1">
    <property type="nucleotide sequence ID" value="NZ_JAKEVZ010000006.1"/>
</dbReference>
<dbReference type="EMBL" id="JAKEVZ010000006">
    <property type="protein sequence ID" value="MCF1751301.1"/>
    <property type="molecule type" value="Genomic_DNA"/>
</dbReference>
<comment type="caution">
    <text evidence="1">The sequence shown here is derived from an EMBL/GenBank/DDBJ whole genome shotgun (WGS) entry which is preliminary data.</text>
</comment>
<dbReference type="PANTHER" id="PTHR38471">
    <property type="entry name" value="FOUR HELIX BUNDLE PROTEIN"/>
    <property type="match status" value="1"/>
</dbReference>
<proteinExistence type="predicted"/>
<dbReference type="SUPFAM" id="SSF158446">
    <property type="entry name" value="IVS-encoded protein-like"/>
    <property type="match status" value="1"/>
</dbReference>
<accession>A0ABS9BT89</accession>
<dbReference type="InterPro" id="IPR036583">
    <property type="entry name" value="23S_rRNA_IVS_sf"/>
</dbReference>
<dbReference type="InterPro" id="IPR012657">
    <property type="entry name" value="23S_rRNA-intervening_sequence"/>
</dbReference>
<evidence type="ECO:0000313" key="2">
    <source>
        <dbReference type="Proteomes" id="UP001201449"/>
    </source>
</evidence>
<protein>
    <submittedName>
        <fullName evidence="1">Four helix bundle protein</fullName>
    </submittedName>
</protein>
<gene>
    <name evidence="1" type="ORF">L0U89_09490</name>
</gene>
<dbReference type="NCBIfam" id="TIGR02436">
    <property type="entry name" value="four helix bundle protein"/>
    <property type="match status" value="1"/>
</dbReference>
<dbReference type="PANTHER" id="PTHR38471:SF2">
    <property type="entry name" value="FOUR HELIX BUNDLE PROTEIN"/>
    <property type="match status" value="1"/>
</dbReference>
<dbReference type="Proteomes" id="UP001201449">
    <property type="component" value="Unassembled WGS sequence"/>
</dbReference>
<dbReference type="CDD" id="cd16377">
    <property type="entry name" value="23S_rRNA_IVP_like"/>
    <property type="match status" value="1"/>
</dbReference>
<reference evidence="1 2" key="1">
    <citation type="submission" date="2022-01" db="EMBL/GenBank/DDBJ databases">
        <title>Mariniradius saccharolyticus sp. nov., isolated from sediment of a river.</title>
        <authorList>
            <person name="Liu H."/>
        </authorList>
    </citation>
    <scope>NUCLEOTIDE SEQUENCE [LARGE SCALE GENOMIC DNA]</scope>
    <source>
        <strain evidence="1 2">RY-2</strain>
    </source>
</reference>
<name>A0ABS9BT89_9BACT</name>
<dbReference type="Pfam" id="PF05635">
    <property type="entry name" value="23S_rRNA_IVP"/>
    <property type="match status" value="1"/>
</dbReference>
<keyword evidence="2" id="KW-1185">Reference proteome</keyword>